<dbReference type="NCBIfam" id="NF038206">
    <property type="entry name" value="RGCVC_fam"/>
    <property type="match status" value="1"/>
</dbReference>
<evidence type="ECO:0000313" key="2">
    <source>
        <dbReference type="EMBL" id="GAA0223315.1"/>
    </source>
</evidence>
<name>A0ABN0TJI2_9ACTN</name>
<gene>
    <name evidence="2" type="ORF">GCM10009539_05620</name>
</gene>
<accession>A0ABN0TJI2</accession>
<dbReference type="RefSeq" id="WP_425558075.1">
    <property type="nucleotide sequence ID" value="NZ_BAAAGX010000003.1"/>
</dbReference>
<feature type="region of interest" description="Disordered" evidence="1">
    <location>
        <begin position="1"/>
        <end position="21"/>
    </location>
</feature>
<organism evidence="2 3">
    <name type="scientific">Cryptosporangium japonicum</name>
    <dbReference type="NCBI Taxonomy" id="80872"/>
    <lineage>
        <taxon>Bacteria</taxon>
        <taxon>Bacillati</taxon>
        <taxon>Actinomycetota</taxon>
        <taxon>Actinomycetes</taxon>
        <taxon>Cryptosporangiales</taxon>
        <taxon>Cryptosporangiaceae</taxon>
        <taxon>Cryptosporangium</taxon>
    </lineage>
</organism>
<proteinExistence type="predicted"/>
<reference evidence="2 3" key="1">
    <citation type="journal article" date="2019" name="Int. J. Syst. Evol. Microbiol.">
        <title>The Global Catalogue of Microorganisms (GCM) 10K type strain sequencing project: providing services to taxonomists for standard genome sequencing and annotation.</title>
        <authorList>
            <consortium name="The Broad Institute Genomics Platform"/>
            <consortium name="The Broad Institute Genome Sequencing Center for Infectious Disease"/>
            <person name="Wu L."/>
            <person name="Ma J."/>
        </authorList>
    </citation>
    <scope>NUCLEOTIDE SEQUENCE [LARGE SCALE GENOMIC DNA]</scope>
    <source>
        <strain evidence="2 3">JCM 10425</strain>
    </source>
</reference>
<keyword evidence="3" id="KW-1185">Reference proteome</keyword>
<sequence length="58" mass="6179">MTSPASTIDRRKTRSDATGTAPHACDVCGHDTAAHDPISRRYCAATLTNALTRDCICT</sequence>
<dbReference type="EMBL" id="BAAAGX010000003">
    <property type="protein sequence ID" value="GAA0223315.1"/>
    <property type="molecule type" value="Genomic_DNA"/>
</dbReference>
<protein>
    <submittedName>
        <fullName evidence="2">Uncharacterized protein</fullName>
    </submittedName>
</protein>
<evidence type="ECO:0000313" key="3">
    <source>
        <dbReference type="Proteomes" id="UP001500967"/>
    </source>
</evidence>
<comment type="caution">
    <text evidence="2">The sequence shown here is derived from an EMBL/GenBank/DDBJ whole genome shotgun (WGS) entry which is preliminary data.</text>
</comment>
<evidence type="ECO:0000256" key="1">
    <source>
        <dbReference type="SAM" id="MobiDB-lite"/>
    </source>
</evidence>
<dbReference type="Proteomes" id="UP001500967">
    <property type="component" value="Unassembled WGS sequence"/>
</dbReference>